<dbReference type="PROSITE" id="PS51907">
    <property type="entry name" value="ZF_UBZ3"/>
    <property type="match status" value="1"/>
</dbReference>
<comment type="subcellular location">
    <subcellularLocation>
        <location evidence="1">Nucleus</location>
    </subcellularLocation>
</comment>
<organism evidence="13 14">
    <name type="scientific">Gymnopus androsaceus JB14</name>
    <dbReference type="NCBI Taxonomy" id="1447944"/>
    <lineage>
        <taxon>Eukaryota</taxon>
        <taxon>Fungi</taxon>
        <taxon>Dikarya</taxon>
        <taxon>Basidiomycota</taxon>
        <taxon>Agaricomycotina</taxon>
        <taxon>Agaricomycetes</taxon>
        <taxon>Agaricomycetidae</taxon>
        <taxon>Agaricales</taxon>
        <taxon>Marasmiineae</taxon>
        <taxon>Omphalotaceae</taxon>
        <taxon>Gymnopus</taxon>
    </lineage>
</organism>
<evidence type="ECO:0000256" key="1">
    <source>
        <dbReference type="ARBA" id="ARBA00004123"/>
    </source>
</evidence>
<evidence type="ECO:0000256" key="2">
    <source>
        <dbReference type="ARBA" id="ARBA00022679"/>
    </source>
</evidence>
<dbReference type="InterPro" id="IPR043502">
    <property type="entry name" value="DNA/RNA_pol_sf"/>
</dbReference>
<evidence type="ECO:0000256" key="3">
    <source>
        <dbReference type="ARBA" id="ARBA00022723"/>
    </source>
</evidence>
<dbReference type="InterPro" id="IPR043128">
    <property type="entry name" value="Rev_trsase/Diguanyl_cyclase"/>
</dbReference>
<dbReference type="InterPro" id="IPR041298">
    <property type="entry name" value="UBZ3"/>
</dbReference>
<dbReference type="PIRSF" id="PIRSF036603">
    <property type="entry name" value="DPol_eta"/>
    <property type="match status" value="1"/>
</dbReference>
<keyword evidence="8" id="KW-0539">Nucleus</keyword>
<feature type="region of interest" description="Disordered" evidence="10">
    <location>
        <begin position="510"/>
        <end position="542"/>
    </location>
</feature>
<feature type="domain" description="UBZ3-type" evidence="12">
    <location>
        <begin position="539"/>
        <end position="592"/>
    </location>
</feature>
<evidence type="ECO:0000256" key="6">
    <source>
        <dbReference type="ARBA" id="ARBA00022833"/>
    </source>
</evidence>
<dbReference type="Gene3D" id="3.30.70.270">
    <property type="match status" value="1"/>
</dbReference>
<evidence type="ECO:0000256" key="7">
    <source>
        <dbReference type="ARBA" id="ARBA00023204"/>
    </source>
</evidence>
<dbReference type="GO" id="GO:0005657">
    <property type="term" value="C:replication fork"/>
    <property type="evidence" value="ECO:0007669"/>
    <property type="project" value="UniProtKB-ARBA"/>
</dbReference>
<keyword evidence="4" id="KW-0227">DNA damage</keyword>
<dbReference type="Gene3D" id="1.10.150.20">
    <property type="entry name" value="5' to 3' exonuclease, C-terminal subdomain"/>
    <property type="match status" value="1"/>
</dbReference>
<dbReference type="Gene3D" id="3.40.1170.60">
    <property type="match status" value="1"/>
</dbReference>
<keyword evidence="14" id="KW-1185">Reference proteome</keyword>
<dbReference type="Pfam" id="PF11799">
    <property type="entry name" value="IMS_C"/>
    <property type="match status" value="1"/>
</dbReference>
<keyword evidence="5" id="KW-0863">Zinc-finger</keyword>
<dbReference type="InterPro" id="IPR052230">
    <property type="entry name" value="DNA_polymerase_eta"/>
</dbReference>
<dbReference type="GO" id="GO:0070987">
    <property type="term" value="P:error-free translesion synthesis"/>
    <property type="evidence" value="ECO:0007669"/>
    <property type="project" value="UniProtKB-ARBA"/>
</dbReference>
<dbReference type="Gene3D" id="3.30.1490.100">
    <property type="entry name" value="DNA polymerase, Y-family, little finger domain"/>
    <property type="match status" value="1"/>
</dbReference>
<dbReference type="AlphaFoldDB" id="A0A6A4I8I2"/>
<evidence type="ECO:0000256" key="10">
    <source>
        <dbReference type="SAM" id="MobiDB-lite"/>
    </source>
</evidence>
<dbReference type="GO" id="GO:0009314">
    <property type="term" value="P:response to radiation"/>
    <property type="evidence" value="ECO:0007669"/>
    <property type="project" value="TreeGrafter"/>
</dbReference>
<evidence type="ECO:0000259" key="11">
    <source>
        <dbReference type="PROSITE" id="PS50173"/>
    </source>
</evidence>
<keyword evidence="2" id="KW-0808">Transferase</keyword>
<dbReference type="SUPFAM" id="SSF56672">
    <property type="entry name" value="DNA/RNA polymerases"/>
    <property type="match status" value="1"/>
</dbReference>
<dbReference type="FunFam" id="3.40.1170.60:FF:000008">
    <property type="entry name" value="DNA polymerase eta subunit"/>
    <property type="match status" value="1"/>
</dbReference>
<accession>A0A6A4I8I2</accession>
<dbReference type="GO" id="GO:0042276">
    <property type="term" value="P:error-prone translesion synthesis"/>
    <property type="evidence" value="ECO:0007669"/>
    <property type="project" value="TreeGrafter"/>
</dbReference>
<dbReference type="GO" id="GO:0035861">
    <property type="term" value="C:site of double-strand break"/>
    <property type="evidence" value="ECO:0007669"/>
    <property type="project" value="TreeGrafter"/>
</dbReference>
<keyword evidence="3" id="KW-0479">Metal-binding</keyword>
<keyword evidence="7" id="KW-0234">DNA repair</keyword>
<dbReference type="GO" id="GO:0006281">
    <property type="term" value="P:DNA repair"/>
    <property type="evidence" value="ECO:0007669"/>
    <property type="project" value="UniProtKB-KW"/>
</dbReference>
<name>A0A6A4I8I2_9AGAR</name>
<dbReference type="PANTHER" id="PTHR45873:SF1">
    <property type="entry name" value="DNA POLYMERASE ETA"/>
    <property type="match status" value="1"/>
</dbReference>
<feature type="region of interest" description="Disordered" evidence="10">
    <location>
        <begin position="594"/>
        <end position="629"/>
    </location>
</feature>
<protein>
    <recommendedName>
        <fullName evidence="9">DNA polymerase eta</fullName>
    </recommendedName>
</protein>
<dbReference type="GO" id="GO:0007064">
    <property type="term" value="P:mitotic sister chromatid cohesion"/>
    <property type="evidence" value="ECO:0007669"/>
    <property type="project" value="UniProtKB-ARBA"/>
</dbReference>
<dbReference type="PANTHER" id="PTHR45873">
    <property type="entry name" value="DNA POLYMERASE ETA"/>
    <property type="match status" value="1"/>
</dbReference>
<gene>
    <name evidence="13" type="ORF">BT96DRAFT_807978</name>
</gene>
<proteinExistence type="predicted"/>
<dbReference type="GO" id="GO:0003887">
    <property type="term" value="F:DNA-directed DNA polymerase activity"/>
    <property type="evidence" value="ECO:0007669"/>
    <property type="project" value="TreeGrafter"/>
</dbReference>
<evidence type="ECO:0000256" key="9">
    <source>
        <dbReference type="ARBA" id="ARBA00044975"/>
    </source>
</evidence>
<evidence type="ECO:0000313" key="14">
    <source>
        <dbReference type="Proteomes" id="UP000799118"/>
    </source>
</evidence>
<dbReference type="Proteomes" id="UP000799118">
    <property type="component" value="Unassembled WGS sequence"/>
</dbReference>
<evidence type="ECO:0000256" key="4">
    <source>
        <dbReference type="ARBA" id="ARBA00022763"/>
    </source>
</evidence>
<dbReference type="GO" id="GO:0008270">
    <property type="term" value="F:zinc ion binding"/>
    <property type="evidence" value="ECO:0007669"/>
    <property type="project" value="UniProtKB-KW"/>
</dbReference>
<dbReference type="InterPro" id="IPR001126">
    <property type="entry name" value="UmuC"/>
</dbReference>
<feature type="compositionally biased region" description="Basic and acidic residues" evidence="10">
    <location>
        <begin position="510"/>
        <end position="527"/>
    </location>
</feature>
<keyword evidence="6" id="KW-0862">Zinc</keyword>
<dbReference type="SUPFAM" id="SSF100879">
    <property type="entry name" value="Lesion bypass DNA polymerase (Y-family), little finger domain"/>
    <property type="match status" value="1"/>
</dbReference>
<reference evidence="13" key="1">
    <citation type="journal article" date="2019" name="Environ. Microbiol.">
        <title>Fungal ecological strategies reflected in gene transcription - a case study of two litter decomposers.</title>
        <authorList>
            <person name="Barbi F."/>
            <person name="Kohler A."/>
            <person name="Barry K."/>
            <person name="Baskaran P."/>
            <person name="Daum C."/>
            <person name="Fauchery L."/>
            <person name="Ihrmark K."/>
            <person name="Kuo A."/>
            <person name="LaButti K."/>
            <person name="Lipzen A."/>
            <person name="Morin E."/>
            <person name="Grigoriev I.V."/>
            <person name="Henrissat B."/>
            <person name="Lindahl B."/>
            <person name="Martin F."/>
        </authorList>
    </citation>
    <scope>NUCLEOTIDE SEQUENCE</scope>
    <source>
        <strain evidence="13">JB14</strain>
    </source>
</reference>
<feature type="domain" description="UmuC" evidence="11">
    <location>
        <begin position="41"/>
        <end position="307"/>
    </location>
</feature>
<dbReference type="PROSITE" id="PS50173">
    <property type="entry name" value="UMUC"/>
    <property type="match status" value="1"/>
</dbReference>
<feature type="compositionally biased region" description="Basic and acidic residues" evidence="10">
    <location>
        <begin position="615"/>
        <end position="629"/>
    </location>
</feature>
<dbReference type="EMBL" id="ML769391">
    <property type="protein sequence ID" value="KAE9408362.1"/>
    <property type="molecule type" value="Genomic_DNA"/>
</dbReference>
<dbReference type="Pfam" id="PF00817">
    <property type="entry name" value="IMS"/>
    <property type="match status" value="1"/>
</dbReference>
<dbReference type="InterPro" id="IPR036775">
    <property type="entry name" value="DNA_pol_Y-fam_lit_finger_sf"/>
</dbReference>
<evidence type="ECO:0000256" key="8">
    <source>
        <dbReference type="ARBA" id="ARBA00023242"/>
    </source>
</evidence>
<evidence type="ECO:0000313" key="13">
    <source>
        <dbReference type="EMBL" id="KAE9408362.1"/>
    </source>
</evidence>
<dbReference type="GO" id="GO:0003684">
    <property type="term" value="F:damaged DNA binding"/>
    <property type="evidence" value="ECO:0007669"/>
    <property type="project" value="InterPro"/>
</dbReference>
<dbReference type="InterPro" id="IPR017961">
    <property type="entry name" value="DNA_pol_Y-fam_little_finger"/>
</dbReference>
<dbReference type="GO" id="GO:0005634">
    <property type="term" value="C:nucleus"/>
    <property type="evidence" value="ECO:0007669"/>
    <property type="project" value="UniProtKB-SubCell"/>
</dbReference>
<evidence type="ECO:0000256" key="5">
    <source>
        <dbReference type="ARBA" id="ARBA00022771"/>
    </source>
</evidence>
<evidence type="ECO:0000259" key="12">
    <source>
        <dbReference type="PROSITE" id="PS51907"/>
    </source>
</evidence>
<sequence length="629" mass="70435">MIPTHQKGKAKAQDFDDLDPVVTYRHVLQQNLGVRDPLRVVGLCDSDAFYAACEMVRLGITDKPLVVLQWEGIIAVNYPARKFGITRFHKLKDAKERCKELIIVHVQTYKEGEAEPGYWDNVDSRTHKVSLDYYRRESAKILAMFKEGLPGAEIEKASIDEAFIDFTKPVRQVLLQRYPYLAQVPPDAPNGADTPLPEPPPIDWGTDSHLVPINLAETESETVTEVQRDPVTWHDIALQIAAEMMHKVRVDIANELGYTTSAGLARNKFLAKLCASYRKPYSQTILRNCAIPNYLKPLEFQKIRFLGGKLGDALAKEYDVSTVADLLLADPCFRYLQILTACLEEMQAKFGENAIWVYEILRGIDRSEVKEKPAVNKSMMAAKALQKPITKPADGFHWIRVLAAELALRLNDARKERPNLWPKTLVLHASRGMSYNETSRSKQAPFPFTKEVTVDVIAAAGGKLWKELVGNAQTGPMKITVLSLGFTGIEVTEENQQSIDVFFASGIKRPREDRNDASQKRPERETDAAALPSRPDTDQHATSFTCPECHKTFSLSTKLLSSITDAEDRAQALADMKNEHADFHFAQLVAREVEPDADRVGPSSTSLGSSKKQKKEGGPKGIEKFFNRT</sequence>
<dbReference type="OrthoDB" id="5723at2759"/>